<protein>
    <submittedName>
        <fullName evidence="3">Alpha-L-fucosidase</fullName>
    </submittedName>
</protein>
<organism evidence="3 4">
    <name type="scientific">Rhodopirellula maiorica SM1</name>
    <dbReference type="NCBI Taxonomy" id="1265738"/>
    <lineage>
        <taxon>Bacteria</taxon>
        <taxon>Pseudomonadati</taxon>
        <taxon>Planctomycetota</taxon>
        <taxon>Planctomycetia</taxon>
        <taxon>Pirellulales</taxon>
        <taxon>Pirellulaceae</taxon>
        <taxon>Novipirellula</taxon>
    </lineage>
</organism>
<reference evidence="3 4" key="1">
    <citation type="journal article" date="2013" name="Mar. Genomics">
        <title>Expression of sulfatases in Rhodopirellula baltica and the diversity of sulfatases in the genus Rhodopirellula.</title>
        <authorList>
            <person name="Wegner C.E."/>
            <person name="Richter-Heitmann T."/>
            <person name="Klindworth A."/>
            <person name="Klockow C."/>
            <person name="Richter M."/>
            <person name="Achstetter T."/>
            <person name="Glockner F.O."/>
            <person name="Harder J."/>
        </authorList>
    </citation>
    <scope>NUCLEOTIDE SEQUENCE [LARGE SCALE GENOMIC DNA]</scope>
    <source>
        <strain evidence="3 4">SM1</strain>
    </source>
</reference>
<sequence>MDAEKAHENIGLLLAKSTHNNLFDKHPPFQIDGNFGGAAAMAEMLLQSHTEKIDLLPALPKAWADGSVEGLCARGGFEVDMQWKNGALTSATLHSKLGNPCTVRYGDKTVTLNTSKNETYDLKSVFGQVQ</sequence>
<dbReference type="PANTHER" id="PTHR31084:SF0">
    <property type="entry name" value="ALPHA-L-FUCOSIDASE 2"/>
    <property type="match status" value="1"/>
</dbReference>
<evidence type="ECO:0000259" key="1">
    <source>
        <dbReference type="Pfam" id="PF21307"/>
    </source>
</evidence>
<dbReference type="Proteomes" id="UP000011991">
    <property type="component" value="Unassembled WGS sequence"/>
</dbReference>
<dbReference type="Gene3D" id="2.60.40.1180">
    <property type="entry name" value="Golgi alpha-mannosidase II"/>
    <property type="match status" value="1"/>
</dbReference>
<evidence type="ECO:0000259" key="2">
    <source>
        <dbReference type="Pfam" id="PF22124"/>
    </source>
</evidence>
<dbReference type="GO" id="GO:0005975">
    <property type="term" value="P:carbohydrate metabolic process"/>
    <property type="evidence" value="ECO:0007669"/>
    <property type="project" value="InterPro"/>
</dbReference>
<dbReference type="InterPro" id="IPR049053">
    <property type="entry name" value="AFCA-like_C"/>
</dbReference>
<feature type="domain" description="Alpha fucosidase A-like C-terminal" evidence="1">
    <location>
        <begin position="47"/>
        <end position="118"/>
    </location>
</feature>
<dbReference type="PANTHER" id="PTHR31084">
    <property type="entry name" value="ALPHA-L-FUCOSIDASE 2"/>
    <property type="match status" value="1"/>
</dbReference>
<dbReference type="GO" id="GO:0004560">
    <property type="term" value="F:alpha-L-fucosidase activity"/>
    <property type="evidence" value="ECO:0007669"/>
    <property type="project" value="TreeGrafter"/>
</dbReference>
<dbReference type="InterPro" id="IPR013780">
    <property type="entry name" value="Glyco_hydro_b"/>
</dbReference>
<dbReference type="EMBL" id="ANOG01000660">
    <property type="protein sequence ID" value="EMI18489.1"/>
    <property type="molecule type" value="Genomic_DNA"/>
</dbReference>
<dbReference type="InterPro" id="IPR054363">
    <property type="entry name" value="GH95_cat"/>
</dbReference>
<proteinExistence type="predicted"/>
<dbReference type="InterPro" id="IPR008928">
    <property type="entry name" value="6-hairpin_glycosidase_sf"/>
</dbReference>
<evidence type="ECO:0000313" key="3">
    <source>
        <dbReference type="EMBL" id="EMI18489.1"/>
    </source>
</evidence>
<gene>
    <name evidence="3" type="ORF">RMSM_04589</name>
</gene>
<dbReference type="PATRIC" id="fig|1265738.3.peg.4608"/>
<comment type="caution">
    <text evidence="3">The sequence shown here is derived from an EMBL/GenBank/DDBJ whole genome shotgun (WGS) entry which is preliminary data.</text>
</comment>
<keyword evidence="4" id="KW-1185">Reference proteome</keyword>
<dbReference type="Pfam" id="PF22124">
    <property type="entry name" value="Glyco_hydro_95_cat"/>
    <property type="match status" value="1"/>
</dbReference>
<evidence type="ECO:0000313" key="4">
    <source>
        <dbReference type="Proteomes" id="UP000011991"/>
    </source>
</evidence>
<dbReference type="AlphaFoldDB" id="M5RX11"/>
<accession>M5RX11</accession>
<dbReference type="Pfam" id="PF21307">
    <property type="entry name" value="Glyco_hydro_95_C"/>
    <property type="match status" value="1"/>
</dbReference>
<dbReference type="SUPFAM" id="SSF48208">
    <property type="entry name" value="Six-hairpin glycosidases"/>
    <property type="match status" value="1"/>
</dbReference>
<feature type="domain" description="Glycosyl hydrolase family 95 catalytic" evidence="2">
    <location>
        <begin position="2"/>
        <end position="45"/>
    </location>
</feature>
<name>M5RX11_9BACT</name>